<dbReference type="InterPro" id="IPR036388">
    <property type="entry name" value="WH-like_DNA-bd_sf"/>
</dbReference>
<dbReference type="InterPro" id="IPR057727">
    <property type="entry name" value="WCX_dom"/>
</dbReference>
<keyword evidence="2" id="KW-0804">Transcription</keyword>
<organism evidence="4 5">
    <name type="scientific">Paraconexibacter algicola</name>
    <dbReference type="NCBI Taxonomy" id="2133960"/>
    <lineage>
        <taxon>Bacteria</taxon>
        <taxon>Bacillati</taxon>
        <taxon>Actinomycetota</taxon>
        <taxon>Thermoleophilia</taxon>
        <taxon>Solirubrobacterales</taxon>
        <taxon>Paraconexibacteraceae</taxon>
        <taxon>Paraconexibacter</taxon>
    </lineage>
</organism>
<dbReference type="Pfam" id="PF08279">
    <property type="entry name" value="HTH_11"/>
    <property type="match status" value="1"/>
</dbReference>
<evidence type="ECO:0000259" key="3">
    <source>
        <dbReference type="PROSITE" id="PS51000"/>
    </source>
</evidence>
<dbReference type="PROSITE" id="PS51000">
    <property type="entry name" value="HTH_DEOR_2"/>
    <property type="match status" value="1"/>
</dbReference>
<dbReference type="PROSITE" id="PS52050">
    <property type="entry name" value="WYL"/>
    <property type="match status" value="1"/>
</dbReference>
<keyword evidence="4" id="KW-0238">DNA-binding</keyword>
<dbReference type="Pfam" id="PF25583">
    <property type="entry name" value="WCX"/>
    <property type="match status" value="1"/>
</dbReference>
<evidence type="ECO:0000256" key="2">
    <source>
        <dbReference type="ARBA" id="ARBA00023163"/>
    </source>
</evidence>
<evidence type="ECO:0000313" key="4">
    <source>
        <dbReference type="EMBL" id="PTL59741.1"/>
    </source>
</evidence>
<proteinExistence type="predicted"/>
<dbReference type="Pfam" id="PF13280">
    <property type="entry name" value="WYL"/>
    <property type="match status" value="1"/>
</dbReference>
<gene>
    <name evidence="4" type="ORF">C7Y72_08780</name>
</gene>
<keyword evidence="1" id="KW-0805">Transcription regulation</keyword>
<dbReference type="GO" id="GO:0003700">
    <property type="term" value="F:DNA-binding transcription factor activity"/>
    <property type="evidence" value="ECO:0007669"/>
    <property type="project" value="InterPro"/>
</dbReference>
<dbReference type="Gene3D" id="1.10.10.10">
    <property type="entry name" value="Winged helix-like DNA-binding domain superfamily/Winged helix DNA-binding domain"/>
    <property type="match status" value="1"/>
</dbReference>
<dbReference type="InterPro" id="IPR026881">
    <property type="entry name" value="WYL_dom"/>
</dbReference>
<accession>A0A2T4UKJ4</accession>
<reference evidence="4 5" key="1">
    <citation type="submission" date="2018-03" db="EMBL/GenBank/DDBJ databases">
        <title>Aquarubrobacter algicola gen. nov., sp. nov., a novel actinobacterium isolated from shallow eutrophic lake during the end of cyanobacterial harmful algal blooms.</title>
        <authorList>
            <person name="Chun S.J."/>
        </authorList>
    </citation>
    <scope>NUCLEOTIDE SEQUENCE [LARGE SCALE GENOMIC DNA]</scope>
    <source>
        <strain evidence="4 5">Seoho-28</strain>
    </source>
</reference>
<dbReference type="PANTHER" id="PTHR34580">
    <property type="match status" value="1"/>
</dbReference>
<evidence type="ECO:0000313" key="5">
    <source>
        <dbReference type="Proteomes" id="UP000240739"/>
    </source>
</evidence>
<name>A0A2T4UKJ4_9ACTN</name>
<dbReference type="InterPro" id="IPR036390">
    <property type="entry name" value="WH_DNA-bd_sf"/>
</dbReference>
<dbReference type="OrthoDB" id="3171994at2"/>
<protein>
    <submittedName>
        <fullName evidence="4">DNA-binding transcriptional regulator</fullName>
    </submittedName>
</protein>
<dbReference type="InterPro" id="IPR013196">
    <property type="entry name" value="HTH_11"/>
</dbReference>
<dbReference type="RefSeq" id="WP_107568385.1">
    <property type="nucleotide sequence ID" value="NZ_PYYB01000001.1"/>
</dbReference>
<dbReference type="EMBL" id="PYYB01000001">
    <property type="protein sequence ID" value="PTL59741.1"/>
    <property type="molecule type" value="Genomic_DNA"/>
</dbReference>
<dbReference type="SUPFAM" id="SSF46785">
    <property type="entry name" value="Winged helix' DNA-binding domain"/>
    <property type="match status" value="1"/>
</dbReference>
<dbReference type="Proteomes" id="UP000240739">
    <property type="component" value="Unassembled WGS sequence"/>
</dbReference>
<dbReference type="PANTHER" id="PTHR34580:SF1">
    <property type="entry name" value="PROTEIN PAFC"/>
    <property type="match status" value="1"/>
</dbReference>
<dbReference type="AlphaFoldDB" id="A0A2T4UKJ4"/>
<dbReference type="InterPro" id="IPR001034">
    <property type="entry name" value="DeoR_HTH"/>
</dbReference>
<dbReference type="InterPro" id="IPR051534">
    <property type="entry name" value="CBASS_pafABC_assoc_protein"/>
</dbReference>
<sequence>MRADRLVALVLLLRQRGRMTAAQLAEELEVSPRTVLRDVEALAVAGVTIEAERGRYGGFTIDPGLRTELTGLTQDEALALLAAGTRHGAGAFGLGSALASAMLKVLDALPPPRREAAAGARRRLLLDPEVDLLSRRVPREDLPDAVVAAVRRAVLDGRRLSLLHAAPGGEPRRRTVDPVGLVTVRDLGYLLALRDGEDRTYRLSRIREATVLDEPARRAADVDLEREWRERSARFRAGDGQLAVRLLLHPRRREELLDTALAVLHEEPGPPQDPERQLLEVTFQDLRHAEWALWQLGTDAVALTPDALRDALRERAAAFAAAYARPRPD</sequence>
<comment type="caution">
    <text evidence="4">The sequence shown here is derived from an EMBL/GenBank/DDBJ whole genome shotgun (WGS) entry which is preliminary data.</text>
</comment>
<keyword evidence="5" id="KW-1185">Reference proteome</keyword>
<dbReference type="GO" id="GO:0003677">
    <property type="term" value="F:DNA binding"/>
    <property type="evidence" value="ECO:0007669"/>
    <property type="project" value="UniProtKB-KW"/>
</dbReference>
<feature type="domain" description="HTH deoR-type" evidence="3">
    <location>
        <begin position="2"/>
        <end position="61"/>
    </location>
</feature>
<evidence type="ECO:0000256" key="1">
    <source>
        <dbReference type="ARBA" id="ARBA00023015"/>
    </source>
</evidence>